<proteinExistence type="predicted"/>
<evidence type="ECO:0000256" key="4">
    <source>
        <dbReference type="ARBA" id="ARBA00023136"/>
    </source>
</evidence>
<comment type="subcellular location">
    <subcellularLocation>
        <location evidence="1">Membrane</location>
        <topology evidence="1">Multi-pass membrane protein</topology>
    </subcellularLocation>
</comment>
<keyword evidence="7" id="KW-1185">Reference proteome</keyword>
<name>A0A5C8KMB9_9GAMM</name>
<dbReference type="Pfam" id="PF04193">
    <property type="entry name" value="PQ-loop"/>
    <property type="match status" value="1"/>
</dbReference>
<feature type="transmembrane region" description="Helical" evidence="5">
    <location>
        <begin position="34"/>
        <end position="53"/>
    </location>
</feature>
<evidence type="ECO:0000313" key="7">
    <source>
        <dbReference type="Proteomes" id="UP000321248"/>
    </source>
</evidence>
<protein>
    <submittedName>
        <fullName evidence="6">PQ-loop repeat-containing protein</fullName>
    </submittedName>
</protein>
<reference evidence="6 7" key="1">
    <citation type="submission" date="2019-08" db="EMBL/GenBank/DDBJ databases">
        <authorList>
            <person name="Karlyshev A.V."/>
        </authorList>
    </citation>
    <scope>NUCLEOTIDE SEQUENCE [LARGE SCALE GENOMIC DNA]</scope>
    <source>
        <strain evidence="6 7">Alg18-2.2</strain>
    </source>
</reference>
<keyword evidence="3 5" id="KW-1133">Transmembrane helix</keyword>
<dbReference type="Gene3D" id="1.20.1280.290">
    <property type="match status" value="1"/>
</dbReference>
<feature type="transmembrane region" description="Helical" evidence="5">
    <location>
        <begin position="59"/>
        <end position="78"/>
    </location>
</feature>
<comment type="caution">
    <text evidence="6">The sequence shown here is derived from an EMBL/GenBank/DDBJ whole genome shotgun (WGS) entry which is preliminary data.</text>
</comment>
<dbReference type="Proteomes" id="UP000321248">
    <property type="component" value="Unassembled WGS sequence"/>
</dbReference>
<dbReference type="OrthoDB" id="5966732at2"/>
<evidence type="ECO:0000256" key="3">
    <source>
        <dbReference type="ARBA" id="ARBA00022989"/>
    </source>
</evidence>
<sequence length="87" mass="9583">MEQLLGWSASIVLLATLICQVVKQWRSRSVEGVSPWLFAGQLTASTAFVAYSWLVENWVFVVTNAAILVTAIAGQVVYRRNVRVAGD</sequence>
<organism evidence="6 7">
    <name type="scientific">Alkalisalibacterium limincola</name>
    <dbReference type="NCBI Taxonomy" id="2699169"/>
    <lineage>
        <taxon>Bacteria</taxon>
        <taxon>Pseudomonadati</taxon>
        <taxon>Pseudomonadota</taxon>
        <taxon>Gammaproteobacteria</taxon>
        <taxon>Lysobacterales</taxon>
        <taxon>Lysobacteraceae</taxon>
        <taxon>Alkalisalibacterium</taxon>
    </lineage>
</organism>
<evidence type="ECO:0000313" key="6">
    <source>
        <dbReference type="EMBL" id="TXK61036.1"/>
    </source>
</evidence>
<evidence type="ECO:0000256" key="5">
    <source>
        <dbReference type="SAM" id="Phobius"/>
    </source>
</evidence>
<evidence type="ECO:0000256" key="2">
    <source>
        <dbReference type="ARBA" id="ARBA00022692"/>
    </source>
</evidence>
<accession>A0A5C8KMB9</accession>
<feature type="transmembrane region" description="Helical" evidence="5">
    <location>
        <begin position="6"/>
        <end position="22"/>
    </location>
</feature>
<dbReference type="RefSeq" id="WP_147892079.1">
    <property type="nucleotide sequence ID" value="NZ_VRTS01000007.1"/>
</dbReference>
<keyword evidence="2 5" id="KW-0812">Transmembrane</keyword>
<dbReference type="EMBL" id="VRTS01000007">
    <property type="protein sequence ID" value="TXK61036.1"/>
    <property type="molecule type" value="Genomic_DNA"/>
</dbReference>
<evidence type="ECO:0000256" key="1">
    <source>
        <dbReference type="ARBA" id="ARBA00004141"/>
    </source>
</evidence>
<gene>
    <name evidence="6" type="ORF">FU658_10715</name>
</gene>
<keyword evidence="4 5" id="KW-0472">Membrane</keyword>
<dbReference type="AlphaFoldDB" id="A0A5C8KMB9"/>
<dbReference type="InterPro" id="IPR006603">
    <property type="entry name" value="PQ-loop_rpt"/>
</dbReference>
<dbReference type="GO" id="GO:0016020">
    <property type="term" value="C:membrane"/>
    <property type="evidence" value="ECO:0007669"/>
    <property type="project" value="UniProtKB-SubCell"/>
</dbReference>